<feature type="region of interest" description="Disordered" evidence="1">
    <location>
        <begin position="278"/>
        <end position="351"/>
    </location>
</feature>
<dbReference type="InterPro" id="IPR000073">
    <property type="entry name" value="AB_hydrolase_1"/>
</dbReference>
<dbReference type="SUPFAM" id="SSF53474">
    <property type="entry name" value="alpha/beta-Hydrolases"/>
    <property type="match status" value="1"/>
</dbReference>
<dbReference type="AlphaFoldDB" id="A0A8D3WD75"/>
<dbReference type="PRINTS" id="PR00111">
    <property type="entry name" value="ABHYDROLASE"/>
</dbReference>
<reference evidence="3 4" key="1">
    <citation type="submission" date="2011-01" db="EMBL/GenBank/DDBJ databases">
        <title>Complete sequence of chromosome of Streptomyces flavogriseus ATCC 33331.</title>
        <authorList>
            <consortium name="US DOE Joint Genome Institute"/>
            <person name="Lucas S."/>
            <person name="Copeland A."/>
            <person name="Lapidus A."/>
            <person name="Cheng J.-F."/>
            <person name="Goodwin L."/>
            <person name="Pitluck S."/>
            <person name="Davenport K."/>
            <person name="Detter J.C."/>
            <person name="Han C."/>
            <person name="Tapia R."/>
            <person name="Land M."/>
            <person name="Hauser L."/>
            <person name="Kyrpides N."/>
            <person name="Ivanova N."/>
            <person name="Ovchinnikova G."/>
            <person name="Pagani I."/>
            <person name="Brumm P."/>
            <person name="Mead D."/>
            <person name="Woyke T."/>
        </authorList>
    </citation>
    <scope>NUCLEOTIDE SEQUENCE [LARGE SCALE GENOMIC DNA]</scope>
    <source>
        <strain evidence="4">ATCC 33331 / IAF-45CD</strain>
    </source>
</reference>
<evidence type="ECO:0000256" key="1">
    <source>
        <dbReference type="SAM" id="MobiDB-lite"/>
    </source>
</evidence>
<dbReference type="InterPro" id="IPR029058">
    <property type="entry name" value="AB_hydrolase_fold"/>
</dbReference>
<dbReference type="Gene3D" id="3.40.50.1820">
    <property type="entry name" value="alpha/beta hydrolase"/>
    <property type="match status" value="1"/>
</dbReference>
<keyword evidence="3" id="KW-0378">Hydrolase</keyword>
<name>A0A8D3WD75_STRFA</name>
<accession>A0A8D3WD75</accession>
<protein>
    <submittedName>
        <fullName evidence="3">Alpha/beta hydrolase fold protein</fullName>
    </submittedName>
</protein>
<feature type="compositionally biased region" description="Polar residues" evidence="1">
    <location>
        <begin position="291"/>
        <end position="304"/>
    </location>
</feature>
<proteinExistence type="predicted"/>
<dbReference type="GO" id="GO:0016020">
    <property type="term" value="C:membrane"/>
    <property type="evidence" value="ECO:0007669"/>
    <property type="project" value="TreeGrafter"/>
</dbReference>
<dbReference type="Proteomes" id="UP000002066">
    <property type="component" value="Chromosome"/>
</dbReference>
<dbReference type="OrthoDB" id="3601922at2"/>
<organism evidence="3 4">
    <name type="scientific">Streptomyces pratensis (strain ATCC 33331 / IAF-45CD)</name>
    <dbReference type="NCBI Taxonomy" id="591167"/>
    <lineage>
        <taxon>Bacteria</taxon>
        <taxon>Bacillati</taxon>
        <taxon>Actinomycetota</taxon>
        <taxon>Actinomycetes</taxon>
        <taxon>Kitasatosporales</taxon>
        <taxon>Streptomycetaceae</taxon>
        <taxon>Streptomyces</taxon>
    </lineage>
</organism>
<evidence type="ECO:0000259" key="2">
    <source>
        <dbReference type="Pfam" id="PF00561"/>
    </source>
</evidence>
<dbReference type="Pfam" id="PF00561">
    <property type="entry name" value="Abhydrolase_1"/>
    <property type="match status" value="1"/>
</dbReference>
<feature type="domain" description="AB hydrolase-1" evidence="2">
    <location>
        <begin position="35"/>
        <end position="265"/>
    </location>
</feature>
<evidence type="ECO:0000313" key="3">
    <source>
        <dbReference type="EMBL" id="ADW02533.1"/>
    </source>
</evidence>
<dbReference type="KEGG" id="sfa:Sfla_1079"/>
<evidence type="ECO:0000313" key="4">
    <source>
        <dbReference type="Proteomes" id="UP000002066"/>
    </source>
</evidence>
<sequence length="351" mass="37519">MPEEIIRSLTVDGLRYGYRLLPRDPAAGGTRTTEPVLVIGGALQGMFGWPQMDDHLGPVADVVTADLPGMGSADPLPPGPSAPVLRAAVTGIIDDLGASRINLFGFSYGAAIAFGCARHDPRRVARLVLGGVPTHIGEDQRAYWLRATQALEQGDAEGFASQAADGLMCLDPERHVHRRELARRYVRRSFLHALAHSEHAAASLRRALGDRPDFSGGLSGVPALVFAGEHDTVTPPELQREFAGTIEGSRFLTLPESDHWVVLERSDEVADLVTRFFTDQPLGPDPVTRLPHQTQGTRAEQPSRSAPGVRRVPGPQLSRGAEVTPEESTPASPPPPGSPTPRTAPARGRAG</sequence>
<feature type="compositionally biased region" description="Low complexity" evidence="1">
    <location>
        <begin position="340"/>
        <end position="351"/>
    </location>
</feature>
<gene>
    <name evidence="3" type="ordered locus">Sfla_1079</name>
</gene>
<dbReference type="InterPro" id="IPR050266">
    <property type="entry name" value="AB_hydrolase_sf"/>
</dbReference>
<dbReference type="PANTHER" id="PTHR43798">
    <property type="entry name" value="MONOACYLGLYCEROL LIPASE"/>
    <property type="match status" value="1"/>
</dbReference>
<dbReference type="GO" id="GO:0016787">
    <property type="term" value="F:hydrolase activity"/>
    <property type="evidence" value="ECO:0007669"/>
    <property type="project" value="UniProtKB-KW"/>
</dbReference>
<dbReference type="EMBL" id="CP002475">
    <property type="protein sequence ID" value="ADW02533.1"/>
    <property type="molecule type" value="Genomic_DNA"/>
</dbReference>
<dbReference type="PANTHER" id="PTHR43798:SF33">
    <property type="entry name" value="HYDROLASE, PUTATIVE (AFU_ORTHOLOGUE AFUA_2G14860)-RELATED"/>
    <property type="match status" value="1"/>
</dbReference>